<evidence type="ECO:0000259" key="2">
    <source>
        <dbReference type="Pfam" id="PF25583"/>
    </source>
</evidence>
<keyword evidence="4" id="KW-1185">Reference proteome</keyword>
<evidence type="ECO:0000313" key="3">
    <source>
        <dbReference type="EMBL" id="SMX44429.1"/>
    </source>
</evidence>
<dbReference type="InterPro" id="IPR026881">
    <property type="entry name" value="WYL_dom"/>
</dbReference>
<sequence length="331" mass="37549">MSYAKAADLLRVAEMAMSRFDGIALQDITAEFGCDHRTAQRMMRSFETVFPQVDISEDPDRRRRWHMPRHDPRWLQAQGIRDGELVALEMAVKRAERDGAPDEAQRLRTLRDRLLASMPSSHARRTEADAEALLEAQGFASRPGPRVAPDLRLLGVLTEALRAPWELKVTYRSADGTASERLLEPHGLLLGTRRYLVARPSAGDGHMRRFRLDRIVEAQITPRSFARDADFDLARFSALAFGSFHSEAEFGPVEWRFTPESAPVAKQFVFHPTQEMTEEADGALTVRFEASGHLEMAWHLYRWGDQVEVIAPKALRDLVAAHRRQDFPALP</sequence>
<dbReference type="AlphaFoldDB" id="A0A238KNN6"/>
<protein>
    <submittedName>
        <fullName evidence="3">Uncharacterized protein</fullName>
    </submittedName>
</protein>
<dbReference type="OrthoDB" id="7626446at2"/>
<dbReference type="InterPro" id="IPR057727">
    <property type="entry name" value="WCX_dom"/>
</dbReference>
<dbReference type="InterPro" id="IPR051534">
    <property type="entry name" value="CBASS_pafABC_assoc_protein"/>
</dbReference>
<name>A0A238KNN6_9RHOB</name>
<evidence type="ECO:0000313" key="4">
    <source>
        <dbReference type="Proteomes" id="UP000207598"/>
    </source>
</evidence>
<feature type="domain" description="WCX" evidence="2">
    <location>
        <begin position="253"/>
        <end position="321"/>
    </location>
</feature>
<feature type="domain" description="WYL" evidence="1">
    <location>
        <begin position="153"/>
        <end position="219"/>
    </location>
</feature>
<gene>
    <name evidence="3" type="ORF">MAA8898_02983</name>
</gene>
<dbReference type="Pfam" id="PF25583">
    <property type="entry name" value="WCX"/>
    <property type="match status" value="1"/>
</dbReference>
<organism evidence="3 4">
    <name type="scientific">Maliponia aquimaris</name>
    <dbReference type="NCBI Taxonomy" id="1673631"/>
    <lineage>
        <taxon>Bacteria</taxon>
        <taxon>Pseudomonadati</taxon>
        <taxon>Pseudomonadota</taxon>
        <taxon>Alphaproteobacteria</taxon>
        <taxon>Rhodobacterales</taxon>
        <taxon>Paracoccaceae</taxon>
        <taxon>Maliponia</taxon>
    </lineage>
</organism>
<proteinExistence type="predicted"/>
<evidence type="ECO:0000259" key="1">
    <source>
        <dbReference type="Pfam" id="PF13280"/>
    </source>
</evidence>
<dbReference type="RefSeq" id="WP_094021797.1">
    <property type="nucleotide sequence ID" value="NZ_FXYF01000008.1"/>
</dbReference>
<dbReference type="PANTHER" id="PTHR34580">
    <property type="match status" value="1"/>
</dbReference>
<dbReference type="Proteomes" id="UP000207598">
    <property type="component" value="Unassembled WGS sequence"/>
</dbReference>
<dbReference type="Pfam" id="PF13280">
    <property type="entry name" value="WYL"/>
    <property type="match status" value="1"/>
</dbReference>
<reference evidence="3 4" key="1">
    <citation type="submission" date="2017-05" db="EMBL/GenBank/DDBJ databases">
        <authorList>
            <person name="Song R."/>
            <person name="Chenine A.L."/>
            <person name="Ruprecht R.M."/>
        </authorList>
    </citation>
    <scope>NUCLEOTIDE SEQUENCE [LARGE SCALE GENOMIC DNA]</scope>
    <source>
        <strain evidence="3 4">CECT 8898</strain>
    </source>
</reference>
<dbReference type="PANTHER" id="PTHR34580:SF1">
    <property type="entry name" value="PROTEIN PAFC"/>
    <property type="match status" value="1"/>
</dbReference>
<dbReference type="PROSITE" id="PS52050">
    <property type="entry name" value="WYL"/>
    <property type="match status" value="1"/>
</dbReference>
<dbReference type="EMBL" id="FXYF01000008">
    <property type="protein sequence ID" value="SMX44429.1"/>
    <property type="molecule type" value="Genomic_DNA"/>
</dbReference>
<accession>A0A238KNN6</accession>